<accession>A0ABS4RLL0</accession>
<name>A0ABS4RLL0_PAEXY</name>
<keyword evidence="2" id="KW-1185">Reference proteome</keyword>
<organism evidence="1 2">
    <name type="scientific">Paenibacillus xylanexedens</name>
    <dbReference type="NCBI Taxonomy" id="528191"/>
    <lineage>
        <taxon>Bacteria</taxon>
        <taxon>Bacillati</taxon>
        <taxon>Bacillota</taxon>
        <taxon>Bacilli</taxon>
        <taxon>Bacillales</taxon>
        <taxon>Paenibacillaceae</taxon>
        <taxon>Paenibacillus</taxon>
    </lineage>
</organism>
<evidence type="ECO:0000313" key="1">
    <source>
        <dbReference type="EMBL" id="MBP2243785.1"/>
    </source>
</evidence>
<sequence>MERITFTMTQESICEVLGVTNWEGLDKLLDRLSPHDVTLEDFISTINNLIKV</sequence>
<reference evidence="1 2" key="1">
    <citation type="submission" date="2021-03" db="EMBL/GenBank/DDBJ databases">
        <title>Genomic Encyclopedia of Type Strains, Phase IV (KMG-IV): sequencing the most valuable type-strain genomes for metagenomic binning, comparative biology and taxonomic classification.</title>
        <authorList>
            <person name="Goeker M."/>
        </authorList>
    </citation>
    <scope>NUCLEOTIDE SEQUENCE [LARGE SCALE GENOMIC DNA]</scope>
    <source>
        <strain evidence="1 2">DSM 21292</strain>
    </source>
</reference>
<dbReference type="Proteomes" id="UP000810207">
    <property type="component" value="Unassembled WGS sequence"/>
</dbReference>
<proteinExistence type="predicted"/>
<dbReference type="EMBL" id="JAGIKV010000001">
    <property type="protein sequence ID" value="MBP2243785.1"/>
    <property type="molecule type" value="Genomic_DNA"/>
</dbReference>
<gene>
    <name evidence="1" type="ORF">J2Z28_000390</name>
</gene>
<protein>
    <submittedName>
        <fullName evidence="1">Uncharacterized protein</fullName>
    </submittedName>
</protein>
<evidence type="ECO:0000313" key="2">
    <source>
        <dbReference type="Proteomes" id="UP000810207"/>
    </source>
</evidence>
<comment type="caution">
    <text evidence="1">The sequence shown here is derived from an EMBL/GenBank/DDBJ whole genome shotgun (WGS) entry which is preliminary data.</text>
</comment>